<evidence type="ECO:0000256" key="4">
    <source>
        <dbReference type="ARBA" id="ARBA00022448"/>
    </source>
</evidence>
<comment type="subcellular location">
    <subcellularLocation>
        <location evidence="10">Cell membrane</location>
        <topology evidence="10">Peripheral membrane protein</topology>
    </subcellularLocation>
    <subcellularLocation>
        <location evidence="2">Membrane</location>
        <topology evidence="2">Peripheral membrane protein</topology>
    </subcellularLocation>
</comment>
<organism evidence="11 12">
    <name type="scientific">Caldicellulosiruptor changbaiensis</name>
    <dbReference type="NCBI Taxonomy" id="1222016"/>
    <lineage>
        <taxon>Bacteria</taxon>
        <taxon>Bacillati</taxon>
        <taxon>Bacillota</taxon>
        <taxon>Bacillota incertae sedis</taxon>
        <taxon>Caldicellulosiruptorales</taxon>
        <taxon>Caldicellulosiruptoraceae</taxon>
        <taxon>Caldicellulosiruptor</taxon>
    </lineage>
</organism>
<dbReference type="Gene3D" id="3.40.1380.10">
    <property type="match status" value="1"/>
</dbReference>
<evidence type="ECO:0000256" key="10">
    <source>
        <dbReference type="HAMAP-Rule" id="MF_00815"/>
    </source>
</evidence>
<proteinExistence type="inferred from homology"/>
<dbReference type="Pfam" id="PF00231">
    <property type="entry name" value="ATP-synt"/>
    <property type="match status" value="1"/>
</dbReference>
<dbReference type="GO" id="GO:0046933">
    <property type="term" value="F:proton-transporting ATP synthase activity, rotational mechanism"/>
    <property type="evidence" value="ECO:0007669"/>
    <property type="project" value="UniProtKB-UniRule"/>
</dbReference>
<dbReference type="PANTHER" id="PTHR11693:SF22">
    <property type="entry name" value="ATP SYNTHASE SUBUNIT GAMMA, MITOCHONDRIAL"/>
    <property type="match status" value="1"/>
</dbReference>
<keyword evidence="5 10" id="KW-0375">Hydrogen ion transport</keyword>
<evidence type="ECO:0000256" key="1">
    <source>
        <dbReference type="ARBA" id="ARBA00003456"/>
    </source>
</evidence>
<reference evidence="11 12" key="1">
    <citation type="submission" date="2018-12" db="EMBL/GenBank/DDBJ databases">
        <title>Genome sequence from the cellulolytic species, Caldicellulosiruptor changbaiensis.</title>
        <authorList>
            <person name="Blumer-Schuette S.E."/>
            <person name="Mendoza C."/>
        </authorList>
    </citation>
    <scope>NUCLEOTIDE SEQUENCE [LARGE SCALE GENOMIC DNA]</scope>
    <source>
        <strain evidence="11 12">CBS-Z</strain>
    </source>
</reference>
<name>A0A3T0D5G7_9FIRM</name>
<evidence type="ECO:0000313" key="12">
    <source>
        <dbReference type="Proteomes" id="UP000282930"/>
    </source>
</evidence>
<evidence type="ECO:0000256" key="5">
    <source>
        <dbReference type="ARBA" id="ARBA00022781"/>
    </source>
</evidence>
<comment type="similarity">
    <text evidence="3 10">Belongs to the ATPase gamma chain family.</text>
</comment>
<dbReference type="PANTHER" id="PTHR11693">
    <property type="entry name" value="ATP SYNTHASE GAMMA CHAIN"/>
    <property type="match status" value="1"/>
</dbReference>
<evidence type="ECO:0000256" key="3">
    <source>
        <dbReference type="ARBA" id="ARBA00007681"/>
    </source>
</evidence>
<comment type="function">
    <text evidence="1 10">Produces ATP from ADP in the presence of a proton gradient across the membrane. The gamma chain is believed to be important in regulating ATPase activity and the flow of protons through the CF(0) complex.</text>
</comment>
<dbReference type="GO" id="GO:0016787">
    <property type="term" value="F:hydrolase activity"/>
    <property type="evidence" value="ECO:0007669"/>
    <property type="project" value="UniProtKB-KW"/>
</dbReference>
<gene>
    <name evidence="10 11" type="primary">atpG</name>
    <name evidence="11" type="ORF">ELD05_06295</name>
</gene>
<dbReference type="NCBIfam" id="TIGR01146">
    <property type="entry name" value="ATPsyn_F1gamma"/>
    <property type="match status" value="1"/>
</dbReference>
<dbReference type="PROSITE" id="PS00153">
    <property type="entry name" value="ATPASE_GAMMA"/>
    <property type="match status" value="1"/>
</dbReference>
<keyword evidence="7 10" id="KW-0472">Membrane</keyword>
<dbReference type="InterPro" id="IPR000131">
    <property type="entry name" value="ATP_synth_F1_gsu"/>
</dbReference>
<evidence type="ECO:0000256" key="9">
    <source>
        <dbReference type="ARBA" id="ARBA00023310"/>
    </source>
</evidence>
<evidence type="ECO:0000313" key="11">
    <source>
        <dbReference type="EMBL" id="AZT90284.1"/>
    </source>
</evidence>
<dbReference type="EMBL" id="CP034791">
    <property type="protein sequence ID" value="AZT90284.1"/>
    <property type="molecule type" value="Genomic_DNA"/>
</dbReference>
<protein>
    <recommendedName>
        <fullName evidence="10">ATP synthase gamma chain</fullName>
    </recommendedName>
    <alternativeName>
        <fullName evidence="10">ATP synthase F1 sector gamma subunit</fullName>
    </alternativeName>
    <alternativeName>
        <fullName evidence="10">F-ATPase gamma subunit</fullName>
    </alternativeName>
</protein>
<dbReference type="InterPro" id="IPR023632">
    <property type="entry name" value="ATP_synth_F1_gsu_CS"/>
</dbReference>
<keyword evidence="9 10" id="KW-0066">ATP synthesis</keyword>
<keyword evidence="12" id="KW-1185">Reference proteome</keyword>
<evidence type="ECO:0000256" key="2">
    <source>
        <dbReference type="ARBA" id="ARBA00004170"/>
    </source>
</evidence>
<dbReference type="GO" id="GO:0005524">
    <property type="term" value="F:ATP binding"/>
    <property type="evidence" value="ECO:0007669"/>
    <property type="project" value="UniProtKB-UniRule"/>
</dbReference>
<dbReference type="RefSeq" id="WP_039763941.1">
    <property type="nucleotide sequence ID" value="NZ_CP034791.1"/>
</dbReference>
<sequence length="292" mass="33303">MANKTRWIKSRIRSVNETKKITRAMYLISASKMKRSRDRLDSTRPYFEKINEFMKDLVIHGMETNHILFEGSYKEGQKEIGVIVISGDKGLCGGYNANVIRSALNLYEKISKEGEVLFFPIGIVGKNFLFRHGYKVEENFNYQTQSVSVKVAKVIAQNVVKKYYRGDIHELYIIYTKLISTIKQDVVVKKLLPLDPSEFVSGEVKKDETIRYEPTPTDVLNVVIYEYLKGIIFGAMMDSYVSELAARMTAMDNATKSADEMIQKLVLKLNRERQAVITQEISEIISGAAALK</sequence>
<keyword evidence="8 10" id="KW-0139">CF(1)</keyword>
<evidence type="ECO:0000256" key="6">
    <source>
        <dbReference type="ARBA" id="ARBA00023065"/>
    </source>
</evidence>
<dbReference type="GO" id="GO:0005886">
    <property type="term" value="C:plasma membrane"/>
    <property type="evidence" value="ECO:0007669"/>
    <property type="project" value="UniProtKB-SubCell"/>
</dbReference>
<dbReference type="InterPro" id="IPR035968">
    <property type="entry name" value="ATP_synth_F1_ATPase_gsu"/>
</dbReference>
<keyword evidence="4 10" id="KW-0813">Transport</keyword>
<dbReference type="KEGG" id="ccha:ELD05_06295"/>
<dbReference type="Gene3D" id="1.10.287.80">
    <property type="entry name" value="ATP synthase, gamma subunit, helix hairpin domain"/>
    <property type="match status" value="1"/>
</dbReference>
<dbReference type="GO" id="GO:0042777">
    <property type="term" value="P:proton motive force-driven plasma membrane ATP synthesis"/>
    <property type="evidence" value="ECO:0007669"/>
    <property type="project" value="UniProtKB-UniRule"/>
</dbReference>
<dbReference type="Proteomes" id="UP000282930">
    <property type="component" value="Chromosome"/>
</dbReference>
<dbReference type="GO" id="GO:0045259">
    <property type="term" value="C:proton-transporting ATP synthase complex"/>
    <property type="evidence" value="ECO:0007669"/>
    <property type="project" value="UniProtKB-KW"/>
</dbReference>
<evidence type="ECO:0000256" key="8">
    <source>
        <dbReference type="ARBA" id="ARBA00023196"/>
    </source>
</evidence>
<comment type="subunit">
    <text evidence="10">F-type ATPases have 2 components, CF(1) - the catalytic core - and CF(0) - the membrane proton channel. CF(1) has five subunits: alpha(3), beta(3), gamma(1), delta(1), epsilon(1). CF(0) has three main subunits: a, b and c.</text>
</comment>
<keyword evidence="6 10" id="KW-0406">Ion transport</keyword>
<dbReference type="AlphaFoldDB" id="A0A3T0D5G7"/>
<dbReference type="HAMAP" id="MF_00815">
    <property type="entry name" value="ATP_synth_gamma_bact"/>
    <property type="match status" value="1"/>
</dbReference>
<evidence type="ECO:0000256" key="7">
    <source>
        <dbReference type="ARBA" id="ARBA00023136"/>
    </source>
</evidence>
<dbReference type="SUPFAM" id="SSF52943">
    <property type="entry name" value="ATP synthase (F1-ATPase), gamma subunit"/>
    <property type="match status" value="1"/>
</dbReference>
<dbReference type="CDD" id="cd12151">
    <property type="entry name" value="F1-ATPase_gamma"/>
    <property type="match status" value="1"/>
</dbReference>
<keyword evidence="10" id="KW-1003">Cell membrane</keyword>
<keyword evidence="11" id="KW-0378">Hydrolase</keyword>
<accession>A0A3T0D5G7</accession>
<dbReference type="PRINTS" id="PR00126">
    <property type="entry name" value="ATPASEGAMMA"/>
</dbReference>